<organism evidence="2 3">
    <name type="scientific">Herbiconiux oxytropis</name>
    <dbReference type="NCBI Taxonomy" id="2970915"/>
    <lineage>
        <taxon>Bacteria</taxon>
        <taxon>Bacillati</taxon>
        <taxon>Actinomycetota</taxon>
        <taxon>Actinomycetes</taxon>
        <taxon>Micrococcales</taxon>
        <taxon>Microbacteriaceae</taxon>
        <taxon>Herbiconiux</taxon>
    </lineage>
</organism>
<evidence type="ECO:0000259" key="1">
    <source>
        <dbReference type="Pfam" id="PF07883"/>
    </source>
</evidence>
<dbReference type="InterPro" id="IPR013096">
    <property type="entry name" value="Cupin_2"/>
</dbReference>
<dbReference type="InterPro" id="IPR014710">
    <property type="entry name" value="RmlC-like_jellyroll"/>
</dbReference>
<dbReference type="InterPro" id="IPR053146">
    <property type="entry name" value="QDO-like"/>
</dbReference>
<proteinExistence type="predicted"/>
<dbReference type="EMBL" id="JANLCK010000006">
    <property type="protein sequence ID" value="MCS5726621.1"/>
    <property type="molecule type" value="Genomic_DNA"/>
</dbReference>
<dbReference type="AlphaFoldDB" id="A0AA42BUW7"/>
<name>A0AA42BUW7_9MICO</name>
<dbReference type="PANTHER" id="PTHR36440">
    <property type="entry name" value="PUTATIVE (AFU_ORTHOLOGUE AFUA_8G07350)-RELATED"/>
    <property type="match status" value="1"/>
</dbReference>
<evidence type="ECO:0000313" key="3">
    <source>
        <dbReference type="Proteomes" id="UP001165587"/>
    </source>
</evidence>
<dbReference type="Proteomes" id="UP001165587">
    <property type="component" value="Unassembled WGS sequence"/>
</dbReference>
<dbReference type="Gene3D" id="2.60.120.10">
    <property type="entry name" value="Jelly Rolls"/>
    <property type="match status" value="1"/>
</dbReference>
<dbReference type="InterPro" id="IPR011051">
    <property type="entry name" value="RmlC_Cupin_sf"/>
</dbReference>
<accession>A0AA42BUW7</accession>
<gene>
    <name evidence="2" type="ORF">N1028_12035</name>
</gene>
<dbReference type="Pfam" id="PF07883">
    <property type="entry name" value="Cupin_2"/>
    <property type="match status" value="1"/>
</dbReference>
<dbReference type="RefSeq" id="WP_259529235.1">
    <property type="nucleotide sequence ID" value="NZ_JANLCK010000006.1"/>
</dbReference>
<evidence type="ECO:0000313" key="2">
    <source>
        <dbReference type="EMBL" id="MCS5726621.1"/>
    </source>
</evidence>
<feature type="domain" description="Cupin type-2" evidence="1">
    <location>
        <begin position="48"/>
        <end position="112"/>
    </location>
</feature>
<keyword evidence="3" id="KW-1185">Reference proteome</keyword>
<reference evidence="2" key="1">
    <citation type="submission" date="2022-08" db="EMBL/GenBank/DDBJ databases">
        <authorList>
            <person name="Deng Y."/>
            <person name="Han X.-F."/>
            <person name="Zhang Y.-Q."/>
        </authorList>
    </citation>
    <scope>NUCLEOTIDE SEQUENCE</scope>
    <source>
        <strain evidence="2">CPCC 203407</strain>
    </source>
</reference>
<dbReference type="SUPFAM" id="SSF51182">
    <property type="entry name" value="RmlC-like cupins"/>
    <property type="match status" value="1"/>
</dbReference>
<dbReference type="PANTHER" id="PTHR36440:SF1">
    <property type="entry name" value="PUTATIVE (AFU_ORTHOLOGUE AFUA_8G07350)-RELATED"/>
    <property type="match status" value="1"/>
</dbReference>
<comment type="caution">
    <text evidence="2">The sequence shown here is derived from an EMBL/GenBank/DDBJ whole genome shotgun (WGS) entry which is preliminary data.</text>
</comment>
<sequence length="168" mass="18389">MTESTPGEVVIVRDTERESLWFLGDLVEIIVDGSKTGGRLTVAMHHARPSSQPPLHEHDAEDEIFFILEGEITYWAQGITATLGAGDFILLPKDVPHSFQVSPDREARWLVILAPSGFEDFLREASDPAGHRGLPEDFTMTPEIESRLMTAAETAGITILGPPGTRPS</sequence>
<protein>
    <submittedName>
        <fullName evidence="2">Cupin domain-containing protein</fullName>
    </submittedName>
</protein>